<comment type="function">
    <text evidence="8">Catalyzes the deamination of adenosine to inosine at the wobble position 34 of tRNA(Arg2).</text>
</comment>
<evidence type="ECO:0000256" key="2">
    <source>
        <dbReference type="ARBA" id="ARBA00011738"/>
    </source>
</evidence>
<dbReference type="GO" id="GO:0052717">
    <property type="term" value="F:tRNA-specific adenosine-34 deaminase activity"/>
    <property type="evidence" value="ECO:0007669"/>
    <property type="project" value="UniProtKB-EC"/>
</dbReference>
<dbReference type="Gene3D" id="3.40.140.10">
    <property type="entry name" value="Cytidine Deaminase, domain 2"/>
    <property type="match status" value="1"/>
</dbReference>
<dbReference type="SUPFAM" id="SSF53927">
    <property type="entry name" value="Cytidine deaminase-like"/>
    <property type="match status" value="1"/>
</dbReference>
<keyword evidence="11" id="KW-1185">Reference proteome</keyword>
<feature type="binding site" evidence="8">
    <location>
        <position position="113"/>
    </location>
    <ligand>
        <name>Zn(2+)</name>
        <dbReference type="ChEBI" id="CHEBI:29105"/>
        <note>catalytic</note>
    </ligand>
</feature>
<name>A0ABY6F3N4_9GAMM</name>
<dbReference type="PROSITE" id="PS51747">
    <property type="entry name" value="CYT_DCMP_DEAMINASES_2"/>
    <property type="match status" value="1"/>
</dbReference>
<feature type="active site" description="Proton donor" evidence="8">
    <location>
        <position position="82"/>
    </location>
</feature>
<reference evidence="10" key="1">
    <citation type="submission" date="2021-12" db="EMBL/GenBank/DDBJ databases">
        <title>taxonomy of Moraxella sp. ZY201224.</title>
        <authorList>
            <person name="Li F."/>
        </authorList>
    </citation>
    <scope>NUCLEOTIDE SEQUENCE</scope>
    <source>
        <strain evidence="10">ZY201224</strain>
    </source>
</reference>
<evidence type="ECO:0000256" key="3">
    <source>
        <dbReference type="ARBA" id="ARBA00022694"/>
    </source>
</evidence>
<feature type="domain" description="CMP/dCMP-type deaminase" evidence="9">
    <location>
        <begin position="29"/>
        <end position="156"/>
    </location>
</feature>
<dbReference type="PROSITE" id="PS00903">
    <property type="entry name" value="CYT_DCMP_DEAMINASES_1"/>
    <property type="match status" value="1"/>
</dbReference>
<comment type="catalytic activity">
    <reaction evidence="7 8">
        <text>adenosine(34) in tRNA + H2O + H(+) = inosine(34) in tRNA + NH4(+)</text>
        <dbReference type="Rhea" id="RHEA:43168"/>
        <dbReference type="Rhea" id="RHEA-COMP:10373"/>
        <dbReference type="Rhea" id="RHEA-COMP:10374"/>
        <dbReference type="ChEBI" id="CHEBI:15377"/>
        <dbReference type="ChEBI" id="CHEBI:15378"/>
        <dbReference type="ChEBI" id="CHEBI:28938"/>
        <dbReference type="ChEBI" id="CHEBI:74411"/>
        <dbReference type="ChEBI" id="CHEBI:82852"/>
        <dbReference type="EC" id="3.5.4.33"/>
    </reaction>
</comment>
<evidence type="ECO:0000259" key="9">
    <source>
        <dbReference type="PROSITE" id="PS51747"/>
    </source>
</evidence>
<gene>
    <name evidence="8 10" type="primary">tadA</name>
    <name evidence="10" type="ORF">LU297_09035</name>
</gene>
<dbReference type="PANTHER" id="PTHR11079:SF202">
    <property type="entry name" value="TRNA-SPECIFIC ADENOSINE DEAMINASE"/>
    <property type="match status" value="1"/>
</dbReference>
<protein>
    <recommendedName>
        <fullName evidence="8">tRNA-specific adenosine deaminase</fullName>
        <ecNumber evidence="8">3.5.4.33</ecNumber>
    </recommendedName>
</protein>
<feature type="binding site" evidence="8">
    <location>
        <position position="110"/>
    </location>
    <ligand>
        <name>Zn(2+)</name>
        <dbReference type="ChEBI" id="CHEBI:29105"/>
        <note>catalytic</note>
    </ligand>
</feature>
<dbReference type="InterPro" id="IPR016192">
    <property type="entry name" value="APOBEC/CMP_deaminase_Zn-bd"/>
</dbReference>
<keyword evidence="6 8" id="KW-0862">Zinc</keyword>
<sequence>MSSFINTSKNNHLKNPSQVIIKPDDAFDEKDHDFMNIALDLARQGARSGEVPVGAVLVYDNQIIAQGFNCPISTCDATAHAEMVAIRRACESLDNYRLMGATLYVTLEPCTMCLGAIVHSRINRVVFGASEPKSGVIISQEKLNEKSYFNHSLLVEGGLFAEQSKALLQAFFKERRQSKKSIGKQNSL</sequence>
<dbReference type="RefSeq" id="WP_263076187.1">
    <property type="nucleotide sequence ID" value="NZ_CP089977.1"/>
</dbReference>
<evidence type="ECO:0000256" key="7">
    <source>
        <dbReference type="ARBA" id="ARBA00048045"/>
    </source>
</evidence>
<evidence type="ECO:0000256" key="1">
    <source>
        <dbReference type="ARBA" id="ARBA00010669"/>
    </source>
</evidence>
<dbReference type="InterPro" id="IPR002125">
    <property type="entry name" value="CMP_dCMP_dom"/>
</dbReference>
<dbReference type="InterPro" id="IPR016193">
    <property type="entry name" value="Cytidine_deaminase-like"/>
</dbReference>
<evidence type="ECO:0000256" key="4">
    <source>
        <dbReference type="ARBA" id="ARBA00022723"/>
    </source>
</evidence>
<dbReference type="PANTHER" id="PTHR11079">
    <property type="entry name" value="CYTOSINE DEAMINASE FAMILY MEMBER"/>
    <property type="match status" value="1"/>
</dbReference>
<dbReference type="NCBIfam" id="NF008113">
    <property type="entry name" value="PRK10860.1"/>
    <property type="match status" value="1"/>
</dbReference>
<keyword evidence="4 8" id="KW-0479">Metal-binding</keyword>
<proteinExistence type="inferred from homology"/>
<feature type="binding site" evidence="8">
    <location>
        <position position="80"/>
    </location>
    <ligand>
        <name>Zn(2+)</name>
        <dbReference type="ChEBI" id="CHEBI:29105"/>
        <note>catalytic</note>
    </ligand>
</feature>
<dbReference type="Proteomes" id="UP001063782">
    <property type="component" value="Chromosome"/>
</dbReference>
<keyword evidence="5 8" id="KW-0378">Hydrolase</keyword>
<evidence type="ECO:0000256" key="8">
    <source>
        <dbReference type="HAMAP-Rule" id="MF_00972"/>
    </source>
</evidence>
<accession>A0ABY6F3N4</accession>
<keyword evidence="3 8" id="KW-0819">tRNA processing</keyword>
<evidence type="ECO:0000256" key="5">
    <source>
        <dbReference type="ARBA" id="ARBA00022801"/>
    </source>
</evidence>
<dbReference type="EMBL" id="CP089977">
    <property type="protein sequence ID" value="UXZ04696.1"/>
    <property type="molecule type" value="Genomic_DNA"/>
</dbReference>
<comment type="similarity">
    <text evidence="1">Belongs to the cytidine and deoxycytidylate deaminase family. ADAT2 subfamily.</text>
</comment>
<dbReference type="HAMAP" id="MF_00972">
    <property type="entry name" value="tRNA_aden_deaminase"/>
    <property type="match status" value="1"/>
</dbReference>
<evidence type="ECO:0000313" key="11">
    <source>
        <dbReference type="Proteomes" id="UP001063782"/>
    </source>
</evidence>
<dbReference type="CDD" id="cd01285">
    <property type="entry name" value="nucleoside_deaminase"/>
    <property type="match status" value="1"/>
</dbReference>
<dbReference type="EC" id="3.5.4.33" evidence="8"/>
<organism evidence="10 11">
    <name type="scientific">Moraxella nasicaprae</name>
    <dbReference type="NCBI Taxonomy" id="2904122"/>
    <lineage>
        <taxon>Bacteria</taxon>
        <taxon>Pseudomonadati</taxon>
        <taxon>Pseudomonadota</taxon>
        <taxon>Gammaproteobacteria</taxon>
        <taxon>Moraxellales</taxon>
        <taxon>Moraxellaceae</taxon>
        <taxon>Moraxella</taxon>
    </lineage>
</organism>
<dbReference type="InterPro" id="IPR028883">
    <property type="entry name" value="tRNA_aden_deaminase"/>
</dbReference>
<comment type="cofactor">
    <cofactor evidence="8">
        <name>Zn(2+)</name>
        <dbReference type="ChEBI" id="CHEBI:29105"/>
    </cofactor>
    <text evidence="8">Binds 1 zinc ion per subunit.</text>
</comment>
<evidence type="ECO:0000256" key="6">
    <source>
        <dbReference type="ARBA" id="ARBA00022833"/>
    </source>
</evidence>
<evidence type="ECO:0000313" key="10">
    <source>
        <dbReference type="EMBL" id="UXZ04696.1"/>
    </source>
</evidence>
<comment type="subunit">
    <text evidence="2 8">Homodimer.</text>
</comment>
<dbReference type="Pfam" id="PF00383">
    <property type="entry name" value="dCMP_cyt_deam_1"/>
    <property type="match status" value="1"/>
</dbReference>